<evidence type="ECO:0000259" key="7">
    <source>
        <dbReference type="PROSITE" id="PS51900"/>
    </source>
</evidence>
<dbReference type="EMBL" id="JBHSGB010000010">
    <property type="protein sequence ID" value="MFC4655730.1"/>
    <property type="molecule type" value="Genomic_DNA"/>
</dbReference>
<keyword evidence="4" id="KW-0233">DNA recombination</keyword>
<evidence type="ECO:0000259" key="6">
    <source>
        <dbReference type="PROSITE" id="PS51898"/>
    </source>
</evidence>
<keyword evidence="3 5" id="KW-0238">DNA-binding</keyword>
<evidence type="ECO:0000256" key="4">
    <source>
        <dbReference type="ARBA" id="ARBA00023172"/>
    </source>
</evidence>
<proteinExistence type="inferred from homology"/>
<dbReference type="CDD" id="cd00801">
    <property type="entry name" value="INT_P4_C"/>
    <property type="match status" value="1"/>
</dbReference>
<dbReference type="InterPro" id="IPR053876">
    <property type="entry name" value="Phage_int_M"/>
</dbReference>
<dbReference type="Gene3D" id="1.10.443.10">
    <property type="entry name" value="Intergrase catalytic core"/>
    <property type="match status" value="1"/>
</dbReference>
<evidence type="ECO:0000256" key="3">
    <source>
        <dbReference type="ARBA" id="ARBA00023125"/>
    </source>
</evidence>
<dbReference type="InterPro" id="IPR044068">
    <property type="entry name" value="CB"/>
</dbReference>
<dbReference type="PROSITE" id="PS51900">
    <property type="entry name" value="CB"/>
    <property type="match status" value="1"/>
</dbReference>
<dbReference type="InterPro" id="IPR011010">
    <property type="entry name" value="DNA_brk_join_enz"/>
</dbReference>
<dbReference type="PROSITE" id="PS51898">
    <property type="entry name" value="TYR_RECOMBINASE"/>
    <property type="match status" value="1"/>
</dbReference>
<keyword evidence="2" id="KW-0229">DNA integration</keyword>
<dbReference type="InterPro" id="IPR038488">
    <property type="entry name" value="Integrase_DNA-bd_sf"/>
</dbReference>
<dbReference type="InterPro" id="IPR010998">
    <property type="entry name" value="Integrase_recombinase_N"/>
</dbReference>
<evidence type="ECO:0000256" key="2">
    <source>
        <dbReference type="ARBA" id="ARBA00022908"/>
    </source>
</evidence>
<keyword evidence="9" id="KW-1185">Reference proteome</keyword>
<name>A0ABV9JNE5_9GAMM</name>
<dbReference type="Pfam" id="PF00589">
    <property type="entry name" value="Phage_integrase"/>
    <property type="match status" value="1"/>
</dbReference>
<sequence length="411" mass="46114">MPLSATQVDKAKPQDKDYKLSDEKGLFLLVKPSGSRYWRMKYRFVGKERLLALGVYPDVSLKDARLARDEARKLLAQGIDPSAEKQARKLASHQSATNSFEAVAREWLLVKMTDKSKTHQDRTRSALEKDLFPYIGSKPIADITPLELLSTLRRIERRGAIETAHRAKQTAGQVIRFAIATGRAERDISADLKGALKNPVETHFAAITTPADVGHLLTAIDGYSGTSIVKSALQLSPLLFCRPGELRQLEWAEVDFEQARIELPAEKMKMRQPHIIPLSKQALAVLEELRPLTGHGKYVFPSPRGASRPLSENGVRTALRALGYDNDTMTPHGFRAMARTLLDEVLGMRVEWIEQQLAHAVKDANGRAYNRTKHLPQRFEMMQQWADYLDTLRISASSTNVIPARFGQKSN</sequence>
<comment type="caution">
    <text evidence="8">The sequence shown here is derived from an EMBL/GenBank/DDBJ whole genome shotgun (WGS) entry which is preliminary data.</text>
</comment>
<accession>A0ABV9JNE5</accession>
<evidence type="ECO:0000313" key="8">
    <source>
        <dbReference type="EMBL" id="MFC4655730.1"/>
    </source>
</evidence>
<evidence type="ECO:0000256" key="5">
    <source>
        <dbReference type="PROSITE-ProRule" id="PRU01248"/>
    </source>
</evidence>
<dbReference type="Pfam" id="PF13356">
    <property type="entry name" value="Arm-DNA-bind_3"/>
    <property type="match status" value="1"/>
</dbReference>
<dbReference type="PANTHER" id="PTHR30629:SF2">
    <property type="entry name" value="PROPHAGE INTEGRASE INTS-RELATED"/>
    <property type="match status" value="1"/>
</dbReference>
<reference evidence="9" key="1">
    <citation type="journal article" date="2019" name="Int. J. Syst. Evol. Microbiol.">
        <title>The Global Catalogue of Microorganisms (GCM) 10K type strain sequencing project: providing services to taxonomists for standard genome sequencing and annotation.</title>
        <authorList>
            <consortium name="The Broad Institute Genomics Platform"/>
            <consortium name="The Broad Institute Genome Sequencing Center for Infectious Disease"/>
            <person name="Wu L."/>
            <person name="Ma J."/>
        </authorList>
    </citation>
    <scope>NUCLEOTIDE SEQUENCE [LARGE SCALE GENOMIC DNA]</scope>
    <source>
        <strain evidence="9">DT28</strain>
    </source>
</reference>
<dbReference type="InterPro" id="IPR050808">
    <property type="entry name" value="Phage_Integrase"/>
</dbReference>
<dbReference type="Gene3D" id="1.10.150.130">
    <property type="match status" value="1"/>
</dbReference>
<feature type="domain" description="Core-binding (CB)" evidence="7">
    <location>
        <begin position="98"/>
        <end position="179"/>
    </location>
</feature>
<gene>
    <name evidence="8" type="ORF">ACFO3I_11995</name>
</gene>
<dbReference type="Gene3D" id="3.30.160.390">
    <property type="entry name" value="Integrase, DNA-binding domain"/>
    <property type="match status" value="1"/>
</dbReference>
<feature type="domain" description="Tyr recombinase" evidence="6">
    <location>
        <begin position="203"/>
        <end position="387"/>
    </location>
</feature>
<dbReference type="InterPro" id="IPR002104">
    <property type="entry name" value="Integrase_catalytic"/>
</dbReference>
<organism evidence="8 9">
    <name type="scientific">Rheinheimera marina</name>
    <dbReference type="NCBI Taxonomy" id="1774958"/>
    <lineage>
        <taxon>Bacteria</taxon>
        <taxon>Pseudomonadati</taxon>
        <taxon>Pseudomonadota</taxon>
        <taxon>Gammaproteobacteria</taxon>
        <taxon>Chromatiales</taxon>
        <taxon>Chromatiaceae</taxon>
        <taxon>Rheinheimera</taxon>
    </lineage>
</organism>
<dbReference type="RefSeq" id="WP_377334218.1">
    <property type="nucleotide sequence ID" value="NZ_JBHSGB010000010.1"/>
</dbReference>
<dbReference type="InterPro" id="IPR025166">
    <property type="entry name" value="Integrase_DNA_bind_dom"/>
</dbReference>
<dbReference type="Proteomes" id="UP001595962">
    <property type="component" value="Unassembled WGS sequence"/>
</dbReference>
<evidence type="ECO:0000313" key="9">
    <source>
        <dbReference type="Proteomes" id="UP001595962"/>
    </source>
</evidence>
<evidence type="ECO:0000256" key="1">
    <source>
        <dbReference type="ARBA" id="ARBA00008857"/>
    </source>
</evidence>
<dbReference type="InterPro" id="IPR013762">
    <property type="entry name" value="Integrase-like_cat_sf"/>
</dbReference>
<dbReference type="PANTHER" id="PTHR30629">
    <property type="entry name" value="PROPHAGE INTEGRASE"/>
    <property type="match status" value="1"/>
</dbReference>
<dbReference type="Pfam" id="PF22022">
    <property type="entry name" value="Phage_int_M"/>
    <property type="match status" value="1"/>
</dbReference>
<comment type="similarity">
    <text evidence="1">Belongs to the 'phage' integrase family.</text>
</comment>
<dbReference type="SUPFAM" id="SSF56349">
    <property type="entry name" value="DNA breaking-rejoining enzymes"/>
    <property type="match status" value="1"/>
</dbReference>
<protein>
    <submittedName>
        <fullName evidence="8">Tyrosine-type recombinase/integrase</fullName>
    </submittedName>
</protein>